<dbReference type="AlphaFoldDB" id="A0AAD5LUP1"/>
<feature type="region of interest" description="Disordered" evidence="1">
    <location>
        <begin position="1"/>
        <end position="25"/>
    </location>
</feature>
<feature type="compositionally biased region" description="Basic and acidic residues" evidence="1">
    <location>
        <begin position="1"/>
        <end position="12"/>
    </location>
</feature>
<feature type="compositionally biased region" description="Polar residues" evidence="1">
    <location>
        <begin position="13"/>
        <end position="23"/>
    </location>
</feature>
<protein>
    <submittedName>
        <fullName evidence="2">Uncharacterized protein</fullName>
    </submittedName>
</protein>
<gene>
    <name evidence="2" type="ORF">KIN20_002078</name>
</gene>
<organism evidence="2 3">
    <name type="scientific">Parelaphostrongylus tenuis</name>
    <name type="common">Meningeal worm</name>
    <dbReference type="NCBI Taxonomy" id="148309"/>
    <lineage>
        <taxon>Eukaryota</taxon>
        <taxon>Metazoa</taxon>
        <taxon>Ecdysozoa</taxon>
        <taxon>Nematoda</taxon>
        <taxon>Chromadorea</taxon>
        <taxon>Rhabditida</taxon>
        <taxon>Rhabditina</taxon>
        <taxon>Rhabditomorpha</taxon>
        <taxon>Strongyloidea</taxon>
        <taxon>Metastrongylidae</taxon>
        <taxon>Parelaphostrongylus</taxon>
    </lineage>
</organism>
<evidence type="ECO:0000313" key="2">
    <source>
        <dbReference type="EMBL" id="KAJ1347117.1"/>
    </source>
</evidence>
<reference evidence="2" key="1">
    <citation type="submission" date="2021-06" db="EMBL/GenBank/DDBJ databases">
        <title>Parelaphostrongylus tenuis whole genome reference sequence.</title>
        <authorList>
            <person name="Garwood T.J."/>
            <person name="Larsen P.A."/>
            <person name="Fountain-Jones N.M."/>
            <person name="Garbe J.R."/>
            <person name="Macchietto M.G."/>
            <person name="Kania S.A."/>
            <person name="Gerhold R.W."/>
            <person name="Richards J.E."/>
            <person name="Wolf T.M."/>
        </authorList>
    </citation>
    <scope>NUCLEOTIDE SEQUENCE</scope>
    <source>
        <strain evidence="2">MNPRO001-30</strain>
        <tissue evidence="2">Meninges</tissue>
    </source>
</reference>
<accession>A0AAD5LUP1</accession>
<dbReference type="Proteomes" id="UP001196413">
    <property type="component" value="Unassembled WGS sequence"/>
</dbReference>
<proteinExistence type="predicted"/>
<keyword evidence="3" id="KW-1185">Reference proteome</keyword>
<evidence type="ECO:0000256" key="1">
    <source>
        <dbReference type="SAM" id="MobiDB-lite"/>
    </source>
</evidence>
<sequence length="101" mass="11413">MDEAKCRMDATRTHPSPRTTTYTMGGRIHSKNQSAAFISIFTSPVIVPTDIPQITVYNTRQWPCSSETTTMGDIREKTRRNGRCAKVHTIREDGPPKYPSK</sequence>
<comment type="caution">
    <text evidence="2">The sequence shown here is derived from an EMBL/GenBank/DDBJ whole genome shotgun (WGS) entry which is preliminary data.</text>
</comment>
<dbReference type="EMBL" id="JAHQIW010000270">
    <property type="protein sequence ID" value="KAJ1347117.1"/>
    <property type="molecule type" value="Genomic_DNA"/>
</dbReference>
<name>A0AAD5LUP1_PARTN</name>
<evidence type="ECO:0000313" key="3">
    <source>
        <dbReference type="Proteomes" id="UP001196413"/>
    </source>
</evidence>